<sequence length="102" mass="12157">MVHTLQGQLAGPVLRHRVSVNDYLRHNSSKFIKKATLSETDDWIYNNEKIFEVIDCNEEQKLIFSTFMLAWEARVLVEEHELMTLKGEDINWVTFHYKIKKF</sequence>
<protein>
    <submittedName>
        <fullName evidence="1">Uncharacterized protein</fullName>
    </submittedName>
</protein>
<name>A0AAQ3RIS1_VIGMU</name>
<dbReference type="AlphaFoldDB" id="A0AAQ3RIS1"/>
<keyword evidence="2" id="KW-1185">Reference proteome</keyword>
<proteinExistence type="predicted"/>
<evidence type="ECO:0000313" key="2">
    <source>
        <dbReference type="Proteomes" id="UP001374535"/>
    </source>
</evidence>
<dbReference type="Proteomes" id="UP001374535">
    <property type="component" value="Chromosome 9"/>
</dbReference>
<accession>A0AAQ3RIS1</accession>
<evidence type="ECO:0000313" key="1">
    <source>
        <dbReference type="EMBL" id="WVY96903.1"/>
    </source>
</evidence>
<reference evidence="1 2" key="1">
    <citation type="journal article" date="2023" name="Life. Sci Alliance">
        <title>Evolutionary insights into 3D genome organization and epigenetic landscape of Vigna mungo.</title>
        <authorList>
            <person name="Junaid A."/>
            <person name="Singh B."/>
            <person name="Bhatia S."/>
        </authorList>
    </citation>
    <scope>NUCLEOTIDE SEQUENCE [LARGE SCALE GENOMIC DNA]</scope>
    <source>
        <strain evidence="1">Urdbean</strain>
    </source>
</reference>
<organism evidence="1 2">
    <name type="scientific">Vigna mungo</name>
    <name type="common">Black gram</name>
    <name type="synonym">Phaseolus mungo</name>
    <dbReference type="NCBI Taxonomy" id="3915"/>
    <lineage>
        <taxon>Eukaryota</taxon>
        <taxon>Viridiplantae</taxon>
        <taxon>Streptophyta</taxon>
        <taxon>Embryophyta</taxon>
        <taxon>Tracheophyta</taxon>
        <taxon>Spermatophyta</taxon>
        <taxon>Magnoliopsida</taxon>
        <taxon>eudicotyledons</taxon>
        <taxon>Gunneridae</taxon>
        <taxon>Pentapetalae</taxon>
        <taxon>rosids</taxon>
        <taxon>fabids</taxon>
        <taxon>Fabales</taxon>
        <taxon>Fabaceae</taxon>
        <taxon>Papilionoideae</taxon>
        <taxon>50 kb inversion clade</taxon>
        <taxon>NPAAA clade</taxon>
        <taxon>indigoferoid/millettioid clade</taxon>
        <taxon>Phaseoleae</taxon>
        <taxon>Vigna</taxon>
    </lineage>
</organism>
<gene>
    <name evidence="1" type="ORF">V8G54_029054</name>
</gene>
<dbReference type="EMBL" id="CP144692">
    <property type="protein sequence ID" value="WVY96903.1"/>
    <property type="molecule type" value="Genomic_DNA"/>
</dbReference>